<sequence>MTGNDAVMKGAEPSTLGMDLSVAAAGSLDIATSLVSNPLARMPPAHVLEMIAKMGKNAKARDLAIASAGSLDARAVLLLTAASVKKLDDDLRTVNVTISFAAENVVNNEGWMRSVYYDHDKKLLKEAQKARVSRDSPLTLNARRDC</sequence>
<protein>
    <submittedName>
        <fullName evidence="1">Uncharacterized protein</fullName>
    </submittedName>
</protein>
<dbReference type="RefSeq" id="XP_062650218.1">
    <property type="nucleotide sequence ID" value="XM_062796968.1"/>
</dbReference>
<evidence type="ECO:0000313" key="2">
    <source>
        <dbReference type="Proteomes" id="UP001302602"/>
    </source>
</evidence>
<organism evidence="1 2">
    <name type="scientific">Parathielavia appendiculata</name>
    <dbReference type="NCBI Taxonomy" id="2587402"/>
    <lineage>
        <taxon>Eukaryota</taxon>
        <taxon>Fungi</taxon>
        <taxon>Dikarya</taxon>
        <taxon>Ascomycota</taxon>
        <taxon>Pezizomycotina</taxon>
        <taxon>Sordariomycetes</taxon>
        <taxon>Sordariomycetidae</taxon>
        <taxon>Sordariales</taxon>
        <taxon>Chaetomiaceae</taxon>
        <taxon>Parathielavia</taxon>
    </lineage>
</organism>
<dbReference type="GeneID" id="87833736"/>
<proteinExistence type="predicted"/>
<name>A0AAN6U4X3_9PEZI</name>
<dbReference type="Proteomes" id="UP001302602">
    <property type="component" value="Unassembled WGS sequence"/>
</dbReference>
<gene>
    <name evidence="1" type="ORF">N657DRAFT_688971</name>
</gene>
<keyword evidence="2" id="KW-1185">Reference proteome</keyword>
<evidence type="ECO:0000313" key="1">
    <source>
        <dbReference type="EMBL" id="KAK4126447.1"/>
    </source>
</evidence>
<dbReference type="EMBL" id="MU853225">
    <property type="protein sequence ID" value="KAK4126447.1"/>
    <property type="molecule type" value="Genomic_DNA"/>
</dbReference>
<accession>A0AAN6U4X3</accession>
<reference evidence="1" key="1">
    <citation type="journal article" date="2023" name="Mol. Phylogenet. Evol.">
        <title>Genome-scale phylogeny and comparative genomics of the fungal order Sordariales.</title>
        <authorList>
            <person name="Hensen N."/>
            <person name="Bonometti L."/>
            <person name="Westerberg I."/>
            <person name="Brannstrom I.O."/>
            <person name="Guillou S."/>
            <person name="Cros-Aarteil S."/>
            <person name="Calhoun S."/>
            <person name="Haridas S."/>
            <person name="Kuo A."/>
            <person name="Mondo S."/>
            <person name="Pangilinan J."/>
            <person name="Riley R."/>
            <person name="LaButti K."/>
            <person name="Andreopoulos B."/>
            <person name="Lipzen A."/>
            <person name="Chen C."/>
            <person name="Yan M."/>
            <person name="Daum C."/>
            <person name="Ng V."/>
            <person name="Clum A."/>
            <person name="Steindorff A."/>
            <person name="Ohm R.A."/>
            <person name="Martin F."/>
            <person name="Silar P."/>
            <person name="Natvig D.O."/>
            <person name="Lalanne C."/>
            <person name="Gautier V."/>
            <person name="Ament-Velasquez S.L."/>
            <person name="Kruys A."/>
            <person name="Hutchinson M.I."/>
            <person name="Powell A.J."/>
            <person name="Barry K."/>
            <person name="Miller A.N."/>
            <person name="Grigoriev I.V."/>
            <person name="Debuchy R."/>
            <person name="Gladieux P."/>
            <person name="Hiltunen Thoren M."/>
            <person name="Johannesson H."/>
        </authorList>
    </citation>
    <scope>NUCLEOTIDE SEQUENCE</scope>
    <source>
        <strain evidence="1">CBS 731.68</strain>
    </source>
</reference>
<comment type="caution">
    <text evidence="1">The sequence shown here is derived from an EMBL/GenBank/DDBJ whole genome shotgun (WGS) entry which is preliminary data.</text>
</comment>
<reference evidence="1" key="2">
    <citation type="submission" date="2023-05" db="EMBL/GenBank/DDBJ databases">
        <authorList>
            <consortium name="Lawrence Berkeley National Laboratory"/>
            <person name="Steindorff A."/>
            <person name="Hensen N."/>
            <person name="Bonometti L."/>
            <person name="Westerberg I."/>
            <person name="Brannstrom I.O."/>
            <person name="Guillou S."/>
            <person name="Cros-Aarteil S."/>
            <person name="Calhoun S."/>
            <person name="Haridas S."/>
            <person name="Kuo A."/>
            <person name="Mondo S."/>
            <person name="Pangilinan J."/>
            <person name="Riley R."/>
            <person name="Labutti K."/>
            <person name="Andreopoulos B."/>
            <person name="Lipzen A."/>
            <person name="Chen C."/>
            <person name="Yanf M."/>
            <person name="Daum C."/>
            <person name="Ng V."/>
            <person name="Clum A."/>
            <person name="Ohm R."/>
            <person name="Martin F."/>
            <person name="Silar P."/>
            <person name="Natvig D."/>
            <person name="Lalanne C."/>
            <person name="Gautier V."/>
            <person name="Ament-Velasquez S.L."/>
            <person name="Kruys A."/>
            <person name="Hutchinson M.I."/>
            <person name="Powell A.J."/>
            <person name="Barry K."/>
            <person name="Miller A.N."/>
            <person name="Grigoriev I.V."/>
            <person name="Debuchy R."/>
            <person name="Gladieux P."/>
            <person name="Thoren M.H."/>
            <person name="Johannesson H."/>
        </authorList>
    </citation>
    <scope>NUCLEOTIDE SEQUENCE</scope>
    <source>
        <strain evidence="1">CBS 731.68</strain>
    </source>
</reference>
<dbReference type="AlphaFoldDB" id="A0AAN6U4X3"/>